<evidence type="ECO:0000313" key="5">
    <source>
        <dbReference type="Proteomes" id="UP000056252"/>
    </source>
</evidence>
<proteinExistence type="predicted"/>
<evidence type="ECO:0000256" key="1">
    <source>
        <dbReference type="ARBA" id="ARBA00023015"/>
    </source>
</evidence>
<keyword evidence="1" id="KW-0805">Transcription regulation</keyword>
<protein>
    <recommendedName>
        <fullName evidence="3">HTH araC/xylS-type domain-containing protein</fullName>
    </recommendedName>
</protein>
<dbReference type="InterPro" id="IPR018060">
    <property type="entry name" value="HTH_AraC"/>
</dbReference>
<evidence type="ECO:0000313" key="4">
    <source>
        <dbReference type="EMBL" id="ALO48748.1"/>
    </source>
</evidence>
<dbReference type="AlphaFoldDB" id="A0A0S2KKD5"/>
<evidence type="ECO:0000259" key="3">
    <source>
        <dbReference type="PROSITE" id="PS01124"/>
    </source>
</evidence>
<dbReference type="KEGG" id="peo:AS203_06365"/>
<gene>
    <name evidence="4" type="ORF">AS203_06365</name>
</gene>
<dbReference type="Gene3D" id="1.10.10.60">
    <property type="entry name" value="Homeodomain-like"/>
    <property type="match status" value="1"/>
</dbReference>
<dbReference type="GO" id="GO:0003700">
    <property type="term" value="F:DNA-binding transcription factor activity"/>
    <property type="evidence" value="ECO:0007669"/>
    <property type="project" value="InterPro"/>
</dbReference>
<evidence type="ECO:0000256" key="2">
    <source>
        <dbReference type="ARBA" id="ARBA00023163"/>
    </source>
</evidence>
<dbReference type="PROSITE" id="PS01124">
    <property type="entry name" value="HTH_ARAC_FAMILY_2"/>
    <property type="match status" value="1"/>
</dbReference>
<keyword evidence="2" id="KW-0804">Transcription</keyword>
<dbReference type="EMBL" id="CP013195">
    <property type="protein sequence ID" value="ALO48748.1"/>
    <property type="molecule type" value="Genomic_DNA"/>
</dbReference>
<dbReference type="Proteomes" id="UP000056252">
    <property type="component" value="Chromosome"/>
</dbReference>
<organism evidence="4 5">
    <name type="scientific">Hoylesella enoeca</name>
    <dbReference type="NCBI Taxonomy" id="76123"/>
    <lineage>
        <taxon>Bacteria</taxon>
        <taxon>Pseudomonadati</taxon>
        <taxon>Bacteroidota</taxon>
        <taxon>Bacteroidia</taxon>
        <taxon>Bacteroidales</taxon>
        <taxon>Prevotellaceae</taxon>
        <taxon>Hoylesella</taxon>
    </lineage>
</organism>
<reference evidence="5" key="1">
    <citation type="submission" date="2015-11" db="EMBL/GenBank/DDBJ databases">
        <authorList>
            <person name="Holder M.E."/>
            <person name="Ajami N.J."/>
            <person name="Petrosino J.F."/>
        </authorList>
    </citation>
    <scope>NUCLEOTIDE SEQUENCE [LARGE SCALE GENOMIC DNA]</scope>
    <source>
        <strain evidence="5">F0113</strain>
    </source>
</reference>
<keyword evidence="5" id="KW-1185">Reference proteome</keyword>
<dbReference type="RefSeq" id="WP_060544303.1">
    <property type="nucleotide sequence ID" value="NZ_CP013195.1"/>
</dbReference>
<dbReference type="GO" id="GO:0043565">
    <property type="term" value="F:sequence-specific DNA binding"/>
    <property type="evidence" value="ECO:0007669"/>
    <property type="project" value="InterPro"/>
</dbReference>
<name>A0A0S2KKD5_9BACT</name>
<accession>A0A0S2KKD5</accession>
<dbReference type="SMART" id="SM00342">
    <property type="entry name" value="HTH_ARAC"/>
    <property type="match status" value="1"/>
</dbReference>
<sequence length="140" mass="16224">MPFTHKRIFEENGSAHYELIDRNITPTGIKIFDQYLQYLDRGNTSPIPFYEKNGLISTDIDSLTYVLTGMNGIDFRLAWQMRMAEDLLRYTNMELKDVAQRSGIGSATNLYYSFHRDHGYPPGTYRLKARESGDLGRFIL</sequence>
<feature type="domain" description="HTH araC/xylS-type" evidence="3">
    <location>
        <begin position="68"/>
        <end position="128"/>
    </location>
</feature>
<dbReference type="InterPro" id="IPR009057">
    <property type="entry name" value="Homeodomain-like_sf"/>
</dbReference>
<dbReference type="OrthoDB" id="1083159at2"/>
<dbReference type="SUPFAM" id="SSF46689">
    <property type="entry name" value="Homeodomain-like"/>
    <property type="match status" value="1"/>
</dbReference>